<organism evidence="2 3">
    <name type="scientific">Calycina marina</name>
    <dbReference type="NCBI Taxonomy" id="1763456"/>
    <lineage>
        <taxon>Eukaryota</taxon>
        <taxon>Fungi</taxon>
        <taxon>Dikarya</taxon>
        <taxon>Ascomycota</taxon>
        <taxon>Pezizomycotina</taxon>
        <taxon>Leotiomycetes</taxon>
        <taxon>Helotiales</taxon>
        <taxon>Pezizellaceae</taxon>
        <taxon>Calycina</taxon>
    </lineage>
</organism>
<comment type="caution">
    <text evidence="2">The sequence shown here is derived from an EMBL/GenBank/DDBJ whole genome shotgun (WGS) entry which is preliminary data.</text>
</comment>
<evidence type="ECO:0000313" key="2">
    <source>
        <dbReference type="EMBL" id="KAG9239834.1"/>
    </source>
</evidence>
<keyword evidence="1" id="KW-0175">Coiled coil</keyword>
<name>A0A9P8CAF2_9HELO</name>
<accession>A0A9P8CAF2</accession>
<dbReference type="Proteomes" id="UP000887226">
    <property type="component" value="Unassembled WGS sequence"/>
</dbReference>
<dbReference type="AlphaFoldDB" id="A0A9P8CAF2"/>
<gene>
    <name evidence="2" type="ORF">BJ878DRAFT_18912</name>
</gene>
<protein>
    <submittedName>
        <fullName evidence="2">Uncharacterized protein</fullName>
    </submittedName>
</protein>
<evidence type="ECO:0000256" key="1">
    <source>
        <dbReference type="SAM" id="Coils"/>
    </source>
</evidence>
<sequence length="448" mass="51304">MKRTWMFIIGGDPELAEKIDAATVKLIEAKAPMVSFADKEEIVREFQDGTIFCQVGEGATRMRLQQNVLAVEVIIPSIRTFLADTLYLEDSHIAMKVLIDPTRCQTREALRDMWRGSPTNRVVLEYADGRTEAANVPMEEEGQFQIAYIQLWMFSMRNYPYLTNLVPKTDGKHKVSSIGSNPEWQRGFAAIAKAFGFESTAINLLLEEDPDRVNVRYMLSKARPPNRFEYDLQAETQSHCELLHRIQVTQQQPHRGVSPRWTTDASNVKKKRRYGRPYERALKECNPCFFFHNICQAPPTGRYITDLFVKRSILQFFFQIPALPADLSLWHGVDLETTDRHTQRAPDENNGLDQARERIRVLQNSAAQTAAQNAAQNAVHEAAQAAVTLRLEDAKKRLAAQQEENVHNETRLSEARESLAGQLAQIEHYQKRIDELETIERTCTREES</sequence>
<evidence type="ECO:0000313" key="3">
    <source>
        <dbReference type="Proteomes" id="UP000887226"/>
    </source>
</evidence>
<proteinExistence type="predicted"/>
<feature type="coiled-coil region" evidence="1">
    <location>
        <begin position="352"/>
        <end position="439"/>
    </location>
</feature>
<dbReference type="OrthoDB" id="3559278at2759"/>
<dbReference type="InterPro" id="IPR022198">
    <property type="entry name" value="DUF3723"/>
</dbReference>
<reference evidence="2" key="1">
    <citation type="journal article" date="2021" name="IMA Fungus">
        <title>Genomic characterization of three marine fungi, including Emericellopsis atlantica sp. nov. with signatures of a generalist lifestyle and marine biomass degradation.</title>
        <authorList>
            <person name="Hagestad O.C."/>
            <person name="Hou L."/>
            <person name="Andersen J.H."/>
            <person name="Hansen E.H."/>
            <person name="Altermark B."/>
            <person name="Li C."/>
            <person name="Kuhnert E."/>
            <person name="Cox R.J."/>
            <person name="Crous P.W."/>
            <person name="Spatafora J.W."/>
            <person name="Lail K."/>
            <person name="Amirebrahimi M."/>
            <person name="Lipzen A."/>
            <person name="Pangilinan J."/>
            <person name="Andreopoulos W."/>
            <person name="Hayes R.D."/>
            <person name="Ng V."/>
            <person name="Grigoriev I.V."/>
            <person name="Jackson S.A."/>
            <person name="Sutton T.D.S."/>
            <person name="Dobson A.D.W."/>
            <person name="Rama T."/>
        </authorList>
    </citation>
    <scope>NUCLEOTIDE SEQUENCE</scope>
    <source>
        <strain evidence="2">TRa3180A</strain>
    </source>
</reference>
<dbReference type="EMBL" id="MU254855">
    <property type="protein sequence ID" value="KAG9239834.1"/>
    <property type="molecule type" value="Genomic_DNA"/>
</dbReference>
<dbReference type="Pfam" id="PF12520">
    <property type="entry name" value="DUF3723"/>
    <property type="match status" value="1"/>
</dbReference>
<keyword evidence="3" id="KW-1185">Reference proteome</keyword>